<dbReference type="PIRSF" id="PIRSF004911">
    <property type="entry name" value="DUF160"/>
    <property type="match status" value="1"/>
</dbReference>
<sequence>MITRNSDPVHRSQRSWQIDLANAYKDPVTLLQDLDLDPTRYGDGQAARRQFPMLVPRAFAAKIRQGDPNDPLLRQVLPIGAEMRDTPGFDTDPTEEQQGSTPGLLHKYRSRALLMLRSGCAVNCRYCFRRHFPYQQHKVDAAQIRATFDYLNSDPNINELLLSGGDPLMARDDHLAELFEQLKAVPQLKRIRIHTRLPVVMPSRITDELVQLLADSPWQIVMVLHSNHGNEIDDVFAAAMRRLKQANVTLLSQSVLLKGVNDDAQVLAHLSERLFAAGILPYYLHQLDKVRGAAHFEVSDHRARQIMAQWLELSPGFLVPRLVREIGGKRSKTPIDLKLA</sequence>
<comment type="cofactor">
    <cofactor evidence="3">
        <name>[4Fe-4S] cluster</name>
        <dbReference type="ChEBI" id="CHEBI:49883"/>
    </cofactor>
</comment>
<dbReference type="SFLD" id="SFLDF00314">
    <property type="entry name" value="L-lysine_2_3-aminomutase_(yjeK"/>
    <property type="match status" value="1"/>
</dbReference>
<dbReference type="RefSeq" id="WP_345332025.1">
    <property type="nucleotide sequence ID" value="NZ_BAABJZ010000002.1"/>
</dbReference>
<protein>
    <recommendedName>
        <fullName evidence="5">L-lysine 2,3-aminomutase</fullName>
    </recommendedName>
    <alternativeName>
        <fullName evidence="13">EF-P post-translational modification enzyme B</fullName>
    </alternativeName>
</protein>
<dbReference type="Proteomes" id="UP001499988">
    <property type="component" value="Unassembled WGS sequence"/>
</dbReference>
<evidence type="ECO:0000256" key="1">
    <source>
        <dbReference type="ARBA" id="ARBA00001352"/>
    </source>
</evidence>
<comment type="catalytic activity">
    <reaction evidence="1">
        <text>L-lysine = D-beta-lysine</text>
        <dbReference type="Rhea" id="RHEA:44148"/>
        <dbReference type="ChEBI" id="CHEBI:32551"/>
        <dbReference type="ChEBI" id="CHEBI:84138"/>
    </reaction>
</comment>
<proteinExistence type="inferred from homology"/>
<reference evidence="16" key="1">
    <citation type="journal article" date="2019" name="Int. J. Syst. Evol. Microbiol.">
        <title>The Global Catalogue of Microorganisms (GCM) 10K type strain sequencing project: providing services to taxonomists for standard genome sequencing and annotation.</title>
        <authorList>
            <consortium name="The Broad Institute Genomics Platform"/>
            <consortium name="The Broad Institute Genome Sequencing Center for Infectious Disease"/>
            <person name="Wu L."/>
            <person name="Ma J."/>
        </authorList>
    </citation>
    <scope>NUCLEOTIDE SEQUENCE [LARGE SCALE GENOMIC DNA]</scope>
    <source>
        <strain evidence="16">JCM 18401</strain>
    </source>
</reference>
<dbReference type="SFLD" id="SFLDG01070">
    <property type="entry name" value="PLP-dependent"/>
    <property type="match status" value="1"/>
</dbReference>
<evidence type="ECO:0000313" key="15">
    <source>
        <dbReference type="EMBL" id="GAA4871412.1"/>
    </source>
</evidence>
<dbReference type="InterPro" id="IPR022462">
    <property type="entry name" value="EpmB"/>
</dbReference>
<evidence type="ECO:0000313" key="16">
    <source>
        <dbReference type="Proteomes" id="UP001499988"/>
    </source>
</evidence>
<dbReference type="InterPro" id="IPR007197">
    <property type="entry name" value="rSAM"/>
</dbReference>
<evidence type="ECO:0000256" key="8">
    <source>
        <dbReference type="ARBA" id="ARBA00022723"/>
    </source>
</evidence>
<keyword evidence="8" id="KW-0479">Metal-binding</keyword>
<gene>
    <name evidence="15" type="primary">epmB</name>
    <name evidence="15" type="ORF">GCM10023333_00220</name>
</gene>
<dbReference type="NCBIfam" id="TIGR03821">
    <property type="entry name" value="EFP_modif_epmB"/>
    <property type="match status" value="1"/>
</dbReference>
<evidence type="ECO:0000256" key="4">
    <source>
        <dbReference type="ARBA" id="ARBA00008703"/>
    </source>
</evidence>
<dbReference type="NCBIfam" id="TIGR00238">
    <property type="entry name" value="KamA family radical SAM protein"/>
    <property type="match status" value="1"/>
</dbReference>
<keyword evidence="12" id="KW-0413">Isomerase</keyword>
<evidence type="ECO:0000256" key="10">
    <source>
        <dbReference type="ARBA" id="ARBA00023004"/>
    </source>
</evidence>
<dbReference type="Pfam" id="PF04055">
    <property type="entry name" value="Radical_SAM"/>
    <property type="match status" value="1"/>
</dbReference>
<name>A0ABP9EG05_9GAMM</name>
<accession>A0ABP9EG05</accession>
<dbReference type="CDD" id="cd01335">
    <property type="entry name" value="Radical_SAM"/>
    <property type="match status" value="1"/>
</dbReference>
<evidence type="ECO:0000256" key="11">
    <source>
        <dbReference type="ARBA" id="ARBA00023014"/>
    </source>
</evidence>
<dbReference type="SFLD" id="SFLDS00029">
    <property type="entry name" value="Radical_SAM"/>
    <property type="match status" value="1"/>
</dbReference>
<feature type="domain" description="Radical SAM core" evidence="14">
    <location>
        <begin position="119"/>
        <end position="263"/>
    </location>
</feature>
<dbReference type="Gene3D" id="3.20.20.70">
    <property type="entry name" value="Aldolase class I"/>
    <property type="match status" value="1"/>
</dbReference>
<dbReference type="InterPro" id="IPR058240">
    <property type="entry name" value="rSAM_sf"/>
</dbReference>
<dbReference type="EMBL" id="BAABJZ010000002">
    <property type="protein sequence ID" value="GAA4871412.1"/>
    <property type="molecule type" value="Genomic_DNA"/>
</dbReference>
<evidence type="ECO:0000259" key="14">
    <source>
        <dbReference type="Pfam" id="PF04055"/>
    </source>
</evidence>
<keyword evidence="6" id="KW-0004">4Fe-4S</keyword>
<dbReference type="InterPro" id="IPR013785">
    <property type="entry name" value="Aldolase_TIM"/>
</dbReference>
<evidence type="ECO:0000256" key="13">
    <source>
        <dbReference type="ARBA" id="ARBA00030756"/>
    </source>
</evidence>
<comment type="cofactor">
    <cofactor evidence="2">
        <name>pyridoxal 5'-phosphate</name>
        <dbReference type="ChEBI" id="CHEBI:597326"/>
    </cofactor>
</comment>
<keyword evidence="16" id="KW-1185">Reference proteome</keyword>
<dbReference type="SUPFAM" id="SSF102114">
    <property type="entry name" value="Radical SAM enzymes"/>
    <property type="match status" value="1"/>
</dbReference>
<dbReference type="PANTHER" id="PTHR30538:SF1">
    <property type="entry name" value="L-LYSINE 2,3-AMINOMUTASE"/>
    <property type="match status" value="1"/>
</dbReference>
<keyword evidence="11" id="KW-0411">Iron-sulfur</keyword>
<keyword evidence="9" id="KW-0663">Pyridoxal phosphate</keyword>
<keyword evidence="10" id="KW-0408">Iron</keyword>
<evidence type="ECO:0000256" key="7">
    <source>
        <dbReference type="ARBA" id="ARBA00022691"/>
    </source>
</evidence>
<organism evidence="15 16">
    <name type="scientific">Ferrimonas pelagia</name>
    <dbReference type="NCBI Taxonomy" id="1177826"/>
    <lineage>
        <taxon>Bacteria</taxon>
        <taxon>Pseudomonadati</taxon>
        <taxon>Pseudomonadota</taxon>
        <taxon>Gammaproteobacteria</taxon>
        <taxon>Alteromonadales</taxon>
        <taxon>Ferrimonadaceae</taxon>
        <taxon>Ferrimonas</taxon>
    </lineage>
</organism>
<keyword evidence="7" id="KW-0949">S-adenosyl-L-methionine</keyword>
<evidence type="ECO:0000256" key="12">
    <source>
        <dbReference type="ARBA" id="ARBA00023235"/>
    </source>
</evidence>
<dbReference type="InterPro" id="IPR003739">
    <property type="entry name" value="Lys_aminomutase/Glu_NH3_mut"/>
</dbReference>
<comment type="similarity">
    <text evidence="4">Belongs to the radical SAM superfamily. KamA family.</text>
</comment>
<evidence type="ECO:0000256" key="3">
    <source>
        <dbReference type="ARBA" id="ARBA00001966"/>
    </source>
</evidence>
<evidence type="ECO:0000256" key="5">
    <source>
        <dbReference type="ARBA" id="ARBA00022363"/>
    </source>
</evidence>
<evidence type="ECO:0000256" key="2">
    <source>
        <dbReference type="ARBA" id="ARBA00001933"/>
    </source>
</evidence>
<evidence type="ECO:0000256" key="6">
    <source>
        <dbReference type="ARBA" id="ARBA00022485"/>
    </source>
</evidence>
<comment type="caution">
    <text evidence="15">The sequence shown here is derived from an EMBL/GenBank/DDBJ whole genome shotgun (WGS) entry which is preliminary data.</text>
</comment>
<dbReference type="PANTHER" id="PTHR30538">
    <property type="entry name" value="LYSINE 2,3-AMINOMUTASE-RELATED"/>
    <property type="match status" value="1"/>
</dbReference>
<evidence type="ECO:0000256" key="9">
    <source>
        <dbReference type="ARBA" id="ARBA00022898"/>
    </source>
</evidence>